<proteinExistence type="predicted"/>
<accession>A0A7L7SI94</accession>
<gene>
    <name evidence="2" type="primary">8</name>
    <name evidence="2" type="ORF">SEA_CLOWN_8</name>
</gene>
<sequence>MIDHEKPAEYRGTIEVYEDVKSKPGPGRGISSVAEWRWQCKSRNNTILASGGGYKRLAGALNAIDAQYAARLSPAGAARLSPAGIADFDSRKMKAVVPWRLVIHDRHGNIERIGAVY</sequence>
<keyword evidence="3" id="KW-1185">Reference proteome</keyword>
<dbReference type="InterPro" id="IPR010879">
    <property type="entry name" value="DUF1508"/>
</dbReference>
<evidence type="ECO:0000259" key="1">
    <source>
        <dbReference type="Pfam" id="PF07411"/>
    </source>
</evidence>
<reference evidence="2 3" key="1">
    <citation type="submission" date="2020-07" db="EMBL/GenBank/DDBJ databases">
        <authorList>
            <person name="Bortz R.L."/>
            <person name="Bai C."/>
            <person name="Brody A."/>
            <person name="Douse D."/>
            <person name="Feder N.M."/>
            <person name="Fischer E."/>
            <person name="Kim I."/>
            <person name="Kornbau S."/>
            <person name="Malek C.E."/>
            <person name="Menendez J.A."/>
            <person name="Moore R.J."/>
            <person name="Pinkovsky V.I."/>
            <person name="Raghavan D."/>
            <person name="Reznik A.S."/>
            <person name="Sciarra A.R."/>
            <person name="Starinsky S.F."/>
            <person name="Vaughan O."/>
            <person name="Walker S.E."/>
            <person name="Wiemann J."/>
            <person name="Butela K.A."/>
            <person name="Garlena R.A."/>
            <person name="Russell D.A."/>
            <person name="Pope W.H."/>
            <person name="Jacobs-Sera D."/>
            <person name="Hatfull G.F."/>
        </authorList>
    </citation>
    <scope>NUCLEOTIDE SEQUENCE [LARGE SCALE GENOMIC DNA]</scope>
</reference>
<dbReference type="RefSeq" id="YP_010110048.1">
    <property type="nucleotide sequence ID" value="NC_055867.1"/>
</dbReference>
<evidence type="ECO:0000313" key="3">
    <source>
        <dbReference type="Proteomes" id="UP000516645"/>
    </source>
</evidence>
<evidence type="ECO:0000313" key="2">
    <source>
        <dbReference type="EMBL" id="QOC56006.1"/>
    </source>
</evidence>
<feature type="domain" description="DUF1508" evidence="1">
    <location>
        <begin position="35"/>
        <end position="65"/>
    </location>
</feature>
<organism evidence="2 3">
    <name type="scientific">Gordonia phage Clown</name>
    <dbReference type="NCBI Taxonomy" id="2759393"/>
    <lineage>
        <taxon>Viruses</taxon>
        <taxon>Duplodnaviria</taxon>
        <taxon>Heunggongvirae</taxon>
        <taxon>Uroviricota</taxon>
        <taxon>Caudoviricetes</taxon>
        <taxon>Stackebrandtviridae</taxon>
        <taxon>Frickvirinae</taxon>
        <taxon>Clownvirus</taxon>
        <taxon>Clownvirus clown</taxon>
    </lineage>
</organism>
<dbReference type="EMBL" id="MT771343">
    <property type="protein sequence ID" value="QOC56006.1"/>
    <property type="molecule type" value="Genomic_DNA"/>
</dbReference>
<dbReference type="GeneID" id="65128338"/>
<dbReference type="Proteomes" id="UP000516645">
    <property type="component" value="Segment"/>
</dbReference>
<dbReference type="KEGG" id="vg:65128338"/>
<dbReference type="InterPro" id="IPR036913">
    <property type="entry name" value="YegP-like_sf"/>
</dbReference>
<dbReference type="Gene3D" id="3.30.160.160">
    <property type="entry name" value="YegP-like"/>
    <property type="match status" value="1"/>
</dbReference>
<dbReference type="SUPFAM" id="SSF160113">
    <property type="entry name" value="YegP-like"/>
    <property type="match status" value="1"/>
</dbReference>
<protein>
    <recommendedName>
        <fullName evidence="1">DUF1508 domain-containing protein</fullName>
    </recommendedName>
</protein>
<dbReference type="Pfam" id="PF07411">
    <property type="entry name" value="DUF1508"/>
    <property type="match status" value="1"/>
</dbReference>
<name>A0A7L7SI94_9CAUD</name>